<organism evidence="8 9">
    <name type="scientific">Micractinium conductrix</name>
    <dbReference type="NCBI Taxonomy" id="554055"/>
    <lineage>
        <taxon>Eukaryota</taxon>
        <taxon>Viridiplantae</taxon>
        <taxon>Chlorophyta</taxon>
        <taxon>core chlorophytes</taxon>
        <taxon>Trebouxiophyceae</taxon>
        <taxon>Chlorellales</taxon>
        <taxon>Chlorellaceae</taxon>
        <taxon>Chlorella clade</taxon>
        <taxon>Micractinium</taxon>
    </lineage>
</organism>
<evidence type="ECO:0000256" key="3">
    <source>
        <dbReference type="PROSITE-ProRule" id="PRU00464"/>
    </source>
</evidence>
<sequence length="1020" mass="107649">MGSEVDAAQKAAASSAADSDAPTIFDKVIAKQIPAQIIYEDEQALAFRDISPQGPVHFLVIPKVRGRLTQLSKATEEDKPLLGHLMYVAAQVAKQEGLAQGYRVCINDGPNGCQSVYHMHLHIIGGRQIPDGRLVCVSQGASGGGAAAAPEPAADAAGIAASQLPDARRLCSCTAPLPRHAAAPGAQRAREQQQPKLWQQRLCQHPRHPPVDPPWVLRESLLERYLTMAALMCGDEMAESAFEDACEYLDACKQAVDQRQLPTRAADRRRLLKDLAQVAERLEEQEMALAQELAGRSGGLPPPFPGGVPFEADSFLSQEAALLQASACCAVSAGTSMLLAALGTPLAEARSHATATAALAAMGVPLGAVTAALPPGDTLSWLADVARWLVANGVCPGISQCLAVIACVFCTDAFHATEWGSRPADTAPLVARLAAGGQQAGQQQQQQQHGEENRPAQAQASAGPGQQGQAGAGAAVCTEPLCHSSCAERLGTPGSLRHLLEPTPAAVDEPRNEEQQQEEEGSEDSEEEGSEEDAGAGFASQYWYDGERWGPPSLQSLAEEQALSLVQSASRGLVAAFSVGGSLGSLPVDLAVQLEAGGSEAAVLRFPAGGQAAVAALQALCAPASFGKGGDAVLDDSYRRALALPADRLICGYKLAQHASMLDAVRSRMLPDVAASRLSARLHALNVYTPGGFFRPHRDTPRGGGLVGSLLVCLPVGHSGGQLRVQHDGCAVVYDWGASAAAGEVQWAAFYPDCLHEVLPVTEGARVTLAYELFVSPDATPERPLMVALSSTGGLLPLLSATLDCPGFLDNGGRLGFPCHHAYPNSLYEGVTQQAVRPMLLGEDRALAEALDALGVPFKIVRIWKYMQSKAEAESRYWDMSEEDIEAYEKALFVSGLGPAYFDALREEGAYHDGGVLQWIEDVPGAEKDTSIVWLGDQDSISQWMLGGSQRYPRRYGRYPTVPEEMYCALGIVARVPPYLKRTGSAVRLGGVGVEGAAGSADASPGRSPLRKRAKPAGIA</sequence>
<dbReference type="EMBL" id="LHPF02000045">
    <property type="protein sequence ID" value="PSC67931.1"/>
    <property type="molecule type" value="Genomic_DNA"/>
</dbReference>
<dbReference type="SUPFAM" id="SSF54197">
    <property type="entry name" value="HIT-like"/>
    <property type="match status" value="1"/>
</dbReference>
<dbReference type="InterPro" id="IPR019808">
    <property type="entry name" value="Histidine_triad_CS"/>
</dbReference>
<feature type="compositionally biased region" description="Low complexity" evidence="5">
    <location>
        <begin position="434"/>
        <end position="448"/>
    </location>
</feature>
<dbReference type="GO" id="GO:0047627">
    <property type="term" value="F:adenylylsulfatase activity"/>
    <property type="evidence" value="ECO:0007669"/>
    <property type="project" value="UniProtKB-ARBA"/>
</dbReference>
<dbReference type="PROSITE" id="PS51084">
    <property type="entry name" value="HIT_2"/>
    <property type="match status" value="1"/>
</dbReference>
<gene>
    <name evidence="8" type="ORF">C2E20_8435</name>
</gene>
<proteinExistence type="predicted"/>
<dbReference type="InterPro" id="IPR005123">
    <property type="entry name" value="Oxoglu/Fe-dep_dioxygenase_dom"/>
</dbReference>
<evidence type="ECO:0000259" key="7">
    <source>
        <dbReference type="PROSITE" id="PS51471"/>
    </source>
</evidence>
<evidence type="ECO:0000256" key="1">
    <source>
        <dbReference type="PIRSR" id="PIRSR601310-1"/>
    </source>
</evidence>
<feature type="short sequence motif" description="Histidine triad motif" evidence="2 3">
    <location>
        <begin position="118"/>
        <end position="122"/>
    </location>
</feature>
<feature type="compositionally biased region" description="Acidic residues" evidence="5">
    <location>
        <begin position="515"/>
        <end position="534"/>
    </location>
</feature>
<evidence type="ECO:0000256" key="5">
    <source>
        <dbReference type="SAM" id="MobiDB-lite"/>
    </source>
</evidence>
<evidence type="ECO:0000256" key="4">
    <source>
        <dbReference type="SAM" id="Coils"/>
    </source>
</evidence>
<comment type="caution">
    <text evidence="8">The sequence shown here is derived from an EMBL/GenBank/DDBJ whole genome shotgun (WGS) entry which is preliminary data.</text>
</comment>
<feature type="active site" description="Tele-AMP-histidine intermediate" evidence="1">
    <location>
        <position position="120"/>
    </location>
</feature>
<dbReference type="Gene3D" id="2.60.120.620">
    <property type="entry name" value="q2cbj1_9rhob like domain"/>
    <property type="match status" value="1"/>
</dbReference>
<dbReference type="Proteomes" id="UP000239649">
    <property type="component" value="Unassembled WGS sequence"/>
</dbReference>
<dbReference type="CDD" id="cd01276">
    <property type="entry name" value="PKCI_related"/>
    <property type="match status" value="1"/>
</dbReference>
<protein>
    <submittedName>
        <fullName evidence="8">14 kDa zinc-binding isoform B</fullName>
    </submittedName>
</protein>
<evidence type="ECO:0000259" key="6">
    <source>
        <dbReference type="PROSITE" id="PS51084"/>
    </source>
</evidence>
<keyword evidence="4" id="KW-0175">Coiled coil</keyword>
<dbReference type="AlphaFoldDB" id="A0A2P6V1G2"/>
<dbReference type="Gene3D" id="3.30.428.10">
    <property type="entry name" value="HIT-like"/>
    <property type="match status" value="1"/>
</dbReference>
<accession>A0A2P6V1G2</accession>
<name>A0A2P6V1G2_9CHLO</name>
<keyword evidence="9" id="KW-1185">Reference proteome</keyword>
<feature type="compositionally biased region" description="Basic residues" evidence="5">
    <location>
        <begin position="1009"/>
        <end position="1020"/>
    </location>
</feature>
<feature type="region of interest" description="Disordered" evidence="5">
    <location>
        <begin position="997"/>
        <end position="1020"/>
    </location>
</feature>
<dbReference type="PANTHER" id="PTHR23089">
    <property type="entry name" value="HISTIDINE TRIAD HIT PROTEIN"/>
    <property type="match status" value="1"/>
</dbReference>
<evidence type="ECO:0000313" key="9">
    <source>
        <dbReference type="Proteomes" id="UP000239649"/>
    </source>
</evidence>
<dbReference type="STRING" id="554055.A0A2P6V1G2"/>
<dbReference type="PROSITE" id="PS00892">
    <property type="entry name" value="HIT_1"/>
    <property type="match status" value="1"/>
</dbReference>
<feature type="region of interest" description="Disordered" evidence="5">
    <location>
        <begin position="493"/>
        <end position="534"/>
    </location>
</feature>
<dbReference type="PRINTS" id="PR00332">
    <property type="entry name" value="HISTRIAD"/>
</dbReference>
<dbReference type="InterPro" id="IPR001310">
    <property type="entry name" value="Histidine_triad_HIT"/>
</dbReference>
<dbReference type="InterPro" id="IPR011146">
    <property type="entry name" value="HIT-like"/>
</dbReference>
<reference evidence="8 9" key="1">
    <citation type="journal article" date="2018" name="Plant J.">
        <title>Genome sequences of Chlorella sorokiniana UTEX 1602 and Micractinium conductrix SAG 241.80: implications to maltose excretion by a green alga.</title>
        <authorList>
            <person name="Arriola M.B."/>
            <person name="Velmurugan N."/>
            <person name="Zhang Y."/>
            <person name="Plunkett M.H."/>
            <person name="Hondzo H."/>
            <person name="Barney B.M."/>
        </authorList>
    </citation>
    <scope>NUCLEOTIDE SEQUENCE [LARGE SCALE GENOMIC DNA]</scope>
    <source>
        <strain evidence="8 9">SAG 241.80</strain>
    </source>
</reference>
<evidence type="ECO:0000256" key="2">
    <source>
        <dbReference type="PIRSR" id="PIRSR601310-3"/>
    </source>
</evidence>
<feature type="region of interest" description="Disordered" evidence="5">
    <location>
        <begin position="434"/>
        <end position="471"/>
    </location>
</feature>
<dbReference type="PROSITE" id="PS51471">
    <property type="entry name" value="FE2OG_OXY"/>
    <property type="match status" value="1"/>
</dbReference>
<dbReference type="InterPro" id="IPR036265">
    <property type="entry name" value="HIT-like_sf"/>
</dbReference>
<feature type="coiled-coil region" evidence="4">
    <location>
        <begin position="265"/>
        <end position="292"/>
    </location>
</feature>
<dbReference type="OrthoDB" id="672793at2759"/>
<dbReference type="Pfam" id="PF01230">
    <property type="entry name" value="HIT"/>
    <property type="match status" value="1"/>
</dbReference>
<feature type="domain" description="HIT" evidence="6">
    <location>
        <begin position="24"/>
        <end position="134"/>
    </location>
</feature>
<feature type="domain" description="Fe2OG dioxygenase" evidence="7">
    <location>
        <begin position="676"/>
        <end position="777"/>
    </location>
</feature>
<evidence type="ECO:0000313" key="8">
    <source>
        <dbReference type="EMBL" id="PSC67931.1"/>
    </source>
</evidence>
<dbReference type="FunFam" id="3.30.428.10:FF:000005">
    <property type="entry name" value="Histidine triad nucleotide-binding protein 1"/>
    <property type="match status" value="1"/>
</dbReference>